<proteinExistence type="predicted"/>
<evidence type="ECO:0000313" key="3">
    <source>
        <dbReference type="Proteomes" id="UP001465976"/>
    </source>
</evidence>
<gene>
    <name evidence="2" type="ORF">V5O48_018581</name>
</gene>
<evidence type="ECO:0000256" key="1">
    <source>
        <dbReference type="SAM" id="MobiDB-lite"/>
    </source>
</evidence>
<comment type="caution">
    <text evidence="2">The sequence shown here is derived from an EMBL/GenBank/DDBJ whole genome shotgun (WGS) entry which is preliminary data.</text>
</comment>
<organism evidence="2 3">
    <name type="scientific">Marasmius crinis-equi</name>
    <dbReference type="NCBI Taxonomy" id="585013"/>
    <lineage>
        <taxon>Eukaryota</taxon>
        <taxon>Fungi</taxon>
        <taxon>Dikarya</taxon>
        <taxon>Basidiomycota</taxon>
        <taxon>Agaricomycotina</taxon>
        <taxon>Agaricomycetes</taxon>
        <taxon>Agaricomycetidae</taxon>
        <taxon>Agaricales</taxon>
        <taxon>Marasmiineae</taxon>
        <taxon>Marasmiaceae</taxon>
        <taxon>Marasmius</taxon>
    </lineage>
</organism>
<keyword evidence="3" id="KW-1185">Reference proteome</keyword>
<feature type="region of interest" description="Disordered" evidence="1">
    <location>
        <begin position="1"/>
        <end position="22"/>
    </location>
</feature>
<sequence length="204" mass="24813">MPRKKLYRTREQQRLANNAKAKRWRDKNVEFLKRQREERKREEEELRAQELREKRQRAKGREKVTNEAKELEIDAQLIRPHLKEAERLYNDFRQKIPNNVHYLEHLYEKYTTPQPRFGYRHHSYLQDASKPLCKLQDSLAEASHAILNVAGPWEEWRRVEDMRAEIRDLVAWIDDMLASAITGLPELQHAYQTRQLRFRQYYSS</sequence>
<protein>
    <submittedName>
        <fullName evidence="2">Uncharacterized protein</fullName>
    </submittedName>
</protein>
<dbReference type="EMBL" id="JBAHYK010003451">
    <property type="protein sequence ID" value="KAL0563486.1"/>
    <property type="molecule type" value="Genomic_DNA"/>
</dbReference>
<feature type="region of interest" description="Disordered" evidence="1">
    <location>
        <begin position="35"/>
        <end position="63"/>
    </location>
</feature>
<accession>A0ABR3EKS7</accession>
<name>A0ABR3EKS7_9AGAR</name>
<dbReference type="Proteomes" id="UP001465976">
    <property type="component" value="Unassembled WGS sequence"/>
</dbReference>
<reference evidence="2 3" key="1">
    <citation type="submission" date="2024-02" db="EMBL/GenBank/DDBJ databases">
        <title>A draft genome for the cacao thread blight pathogen Marasmius crinis-equi.</title>
        <authorList>
            <person name="Cohen S.P."/>
            <person name="Baruah I.K."/>
            <person name="Amoako-Attah I."/>
            <person name="Bukari Y."/>
            <person name="Meinhardt L.W."/>
            <person name="Bailey B.A."/>
        </authorList>
    </citation>
    <scope>NUCLEOTIDE SEQUENCE [LARGE SCALE GENOMIC DNA]</scope>
    <source>
        <strain evidence="2 3">GH-76</strain>
    </source>
</reference>
<evidence type="ECO:0000313" key="2">
    <source>
        <dbReference type="EMBL" id="KAL0563486.1"/>
    </source>
</evidence>